<organism evidence="2 3">
    <name type="scientific">Bradyrhizobium xenonodulans</name>
    <dbReference type="NCBI Taxonomy" id="2736875"/>
    <lineage>
        <taxon>Bacteria</taxon>
        <taxon>Pseudomonadati</taxon>
        <taxon>Pseudomonadota</taxon>
        <taxon>Alphaproteobacteria</taxon>
        <taxon>Hyphomicrobiales</taxon>
        <taxon>Nitrobacteraceae</taxon>
        <taxon>Bradyrhizobium</taxon>
    </lineage>
</organism>
<evidence type="ECO:0000313" key="2">
    <source>
        <dbReference type="EMBL" id="WBL75618.1"/>
    </source>
</evidence>
<dbReference type="Proteomes" id="UP001179614">
    <property type="component" value="Chromosome"/>
</dbReference>
<keyword evidence="1" id="KW-0472">Membrane</keyword>
<evidence type="ECO:0000313" key="3">
    <source>
        <dbReference type="Proteomes" id="UP001179614"/>
    </source>
</evidence>
<name>A0ABY7MDL2_9BRAD</name>
<dbReference type="EMBL" id="CP089391">
    <property type="protein sequence ID" value="WBL75618.1"/>
    <property type="molecule type" value="Genomic_DNA"/>
</dbReference>
<reference evidence="2" key="1">
    <citation type="submission" date="2021-12" db="EMBL/GenBank/DDBJ databases">
        <title>Bradyrhizobium xenonodulans sp. nov.</title>
        <authorList>
            <person name="Claassens R."/>
            <person name="Venter S.N."/>
            <person name="Beukes C.W."/>
            <person name="Stepkowski T."/>
            <person name="Steenkamp E.T."/>
        </authorList>
    </citation>
    <scope>NUCLEOTIDE SEQUENCE</scope>
    <source>
        <strain evidence="2">14AB</strain>
    </source>
</reference>
<evidence type="ECO:0000256" key="1">
    <source>
        <dbReference type="SAM" id="Phobius"/>
    </source>
</evidence>
<proteinExistence type="predicted"/>
<keyword evidence="1" id="KW-0812">Transmembrane</keyword>
<feature type="transmembrane region" description="Helical" evidence="1">
    <location>
        <begin position="36"/>
        <end position="56"/>
    </location>
</feature>
<sequence>MIDASATTRLDIRCAMPDTSSAALTAHSLYDFVKDFQPMFAAAVALTAAAIAYRGVMAKVNFDRSIDSRTQRSIDLALFLRLRTQLESAASLALILRQNLNSPSMRQMKVDWDKTLYWECDVSELDEAWKHLDRIPTPCIIAVARARNADKILRSCDAEGRQAGHATPDLNGRYWTAAHEFATNAKQVLEVIKPEIERLQNS</sequence>
<keyword evidence="3" id="KW-1185">Reference proteome</keyword>
<protein>
    <submittedName>
        <fullName evidence="2">Uncharacterized protein</fullName>
    </submittedName>
</protein>
<keyword evidence="1" id="KW-1133">Transmembrane helix</keyword>
<accession>A0ABY7MDL2</accession>
<gene>
    <name evidence="2" type="ORF">I3J27_21535</name>
</gene>
<dbReference type="RefSeq" id="WP_270160441.1">
    <property type="nucleotide sequence ID" value="NZ_CP089391.1"/>
</dbReference>